<sequence length="37" mass="4346">MDEKGEPVYDMDTYKADVKKAQERQKQEAEAAKKKEE</sequence>
<protein>
    <submittedName>
        <fullName evidence="2">Uncharacterized protein</fullName>
    </submittedName>
</protein>
<dbReference type="HOGENOM" id="CLU_3345492_0_0_9"/>
<feature type="region of interest" description="Disordered" evidence="1">
    <location>
        <begin position="1"/>
        <end position="37"/>
    </location>
</feature>
<proteinExistence type="predicted"/>
<evidence type="ECO:0000256" key="1">
    <source>
        <dbReference type="SAM" id="MobiDB-lite"/>
    </source>
</evidence>
<dbReference type="Proteomes" id="UP000002164">
    <property type="component" value="Chromosome"/>
</dbReference>
<evidence type="ECO:0000313" key="3">
    <source>
        <dbReference type="Proteomes" id="UP000002164"/>
    </source>
</evidence>
<organism evidence="2 3">
    <name type="scientific">Lysinibacillus sphaericus (strain C3-41)</name>
    <dbReference type="NCBI Taxonomy" id="444177"/>
    <lineage>
        <taxon>Bacteria</taxon>
        <taxon>Bacillati</taxon>
        <taxon>Bacillota</taxon>
        <taxon>Bacilli</taxon>
        <taxon>Bacillales</taxon>
        <taxon>Bacillaceae</taxon>
        <taxon>Lysinibacillus</taxon>
    </lineage>
</organism>
<dbReference type="EMBL" id="CP000817">
    <property type="protein sequence ID" value="ACA39517.1"/>
    <property type="molecule type" value="Genomic_DNA"/>
</dbReference>
<dbReference type="EnsemblBacteria" id="ACA39517">
    <property type="protein sequence ID" value="ACA39517"/>
    <property type="gene ID" value="Bsph_1925"/>
</dbReference>
<reference evidence="2 3" key="1">
    <citation type="journal article" date="2008" name="J. Bacteriol.">
        <title>Complete genome sequence of the mosquitocidal bacterium Bacillus sphaericus C3-41 and comparison with those of closely related Bacillus species.</title>
        <authorList>
            <person name="Hu X."/>
            <person name="Fan W."/>
            <person name="Han B."/>
            <person name="Liu H."/>
            <person name="Zheng D."/>
            <person name="Li Q."/>
            <person name="Dong W."/>
            <person name="Yan J."/>
            <person name="Gao M."/>
            <person name="Berry C."/>
            <person name="Yuan Z."/>
        </authorList>
    </citation>
    <scope>NUCLEOTIDE SEQUENCE [LARGE SCALE GENOMIC DNA]</scope>
    <source>
        <strain evidence="2 3">C3-41</strain>
    </source>
</reference>
<dbReference type="AlphaFoldDB" id="B1HTA1"/>
<evidence type="ECO:0000313" key="2">
    <source>
        <dbReference type="EMBL" id="ACA39517.1"/>
    </source>
</evidence>
<name>B1HTA1_LYSSC</name>
<dbReference type="KEGG" id="lsp:Bsph_1925"/>
<gene>
    <name evidence="2" type="ordered locus">Bsph_1925</name>
</gene>
<accession>B1HTA1</accession>